<evidence type="ECO:0000313" key="2">
    <source>
        <dbReference type="EMBL" id="KAF7495386.1"/>
    </source>
</evidence>
<gene>
    <name evidence="2" type="ORF">SSS_4634</name>
</gene>
<reference evidence="3" key="3">
    <citation type="submission" date="2022-06" db="UniProtKB">
        <authorList>
            <consortium name="EnsemblMetazoa"/>
        </authorList>
    </citation>
    <scope>IDENTIFICATION</scope>
</reference>
<dbReference type="AlphaFoldDB" id="A0A834RF08"/>
<organism evidence="2">
    <name type="scientific">Sarcoptes scabiei</name>
    <name type="common">Itch mite</name>
    <name type="synonym">Acarus scabiei</name>
    <dbReference type="NCBI Taxonomy" id="52283"/>
    <lineage>
        <taxon>Eukaryota</taxon>
        <taxon>Metazoa</taxon>
        <taxon>Ecdysozoa</taxon>
        <taxon>Arthropoda</taxon>
        <taxon>Chelicerata</taxon>
        <taxon>Arachnida</taxon>
        <taxon>Acari</taxon>
        <taxon>Acariformes</taxon>
        <taxon>Sarcoptiformes</taxon>
        <taxon>Astigmata</taxon>
        <taxon>Psoroptidia</taxon>
        <taxon>Sarcoptoidea</taxon>
        <taxon>Sarcoptidae</taxon>
        <taxon>Sarcoptinae</taxon>
        <taxon>Sarcoptes</taxon>
    </lineage>
</organism>
<dbReference type="EnsemblMetazoa" id="SSS_4634s_mrna">
    <property type="protein sequence ID" value="KAF7495386.1"/>
    <property type="gene ID" value="SSS_4634"/>
</dbReference>
<evidence type="ECO:0000256" key="1">
    <source>
        <dbReference type="SAM" id="MobiDB-lite"/>
    </source>
</evidence>
<feature type="region of interest" description="Disordered" evidence="1">
    <location>
        <begin position="43"/>
        <end position="67"/>
    </location>
</feature>
<feature type="region of interest" description="Disordered" evidence="1">
    <location>
        <begin position="1"/>
        <end position="25"/>
    </location>
</feature>
<keyword evidence="4" id="KW-1185">Reference proteome</keyword>
<dbReference type="EMBL" id="WVUK01000048">
    <property type="protein sequence ID" value="KAF7495386.1"/>
    <property type="molecule type" value="Genomic_DNA"/>
</dbReference>
<dbReference type="Proteomes" id="UP000070412">
    <property type="component" value="Unassembled WGS sequence"/>
</dbReference>
<feature type="compositionally biased region" description="Polar residues" evidence="1">
    <location>
        <begin position="1"/>
        <end position="10"/>
    </location>
</feature>
<evidence type="ECO:0000313" key="3">
    <source>
        <dbReference type="EnsemblMetazoa" id="KAF7495386.1"/>
    </source>
</evidence>
<accession>A0A834RF08</accession>
<dbReference type="OrthoDB" id="6508378at2759"/>
<proteinExistence type="predicted"/>
<protein>
    <submittedName>
        <fullName evidence="2 3">Uncharacterized protein</fullName>
    </submittedName>
</protein>
<sequence>MDQSTQTRITFGQRRSERVLRSRPETNLTTETKPVNVEEEIIQKRGRRPKVTPTTSNNRKRHANEKQMTNDLTNASPFTKCLRGLMSPIPQRDSLPSESNLSKMLMTSDAAKRFYFSPNPPYQLRSMDVSKSMDKFHLNDSGIEMTPDAIGKNHSSNNESIDSFYSTSDTDSNHSIDKSLLAKSSSSKPINRVRRRFRF</sequence>
<feature type="region of interest" description="Disordered" evidence="1">
    <location>
        <begin position="147"/>
        <end position="173"/>
    </location>
</feature>
<feature type="compositionally biased region" description="Polar residues" evidence="1">
    <location>
        <begin position="153"/>
        <end position="170"/>
    </location>
</feature>
<feature type="compositionally biased region" description="Basic and acidic residues" evidence="1">
    <location>
        <begin position="14"/>
        <end position="24"/>
    </location>
</feature>
<name>A0A834RF08_SARSC</name>
<reference evidence="2" key="2">
    <citation type="submission" date="2020-01" db="EMBL/GenBank/DDBJ databases">
        <authorList>
            <person name="Korhonen P.K.K."/>
            <person name="Guangxu M.G."/>
            <person name="Wang T.W."/>
            <person name="Stroehlein A.J.S."/>
            <person name="Young N.D."/>
            <person name="Ang C.-S.A."/>
            <person name="Fernando D.W.F."/>
            <person name="Lu H.L."/>
            <person name="Taylor S.T."/>
            <person name="Ehtesham M.E.M."/>
            <person name="Najaraj S.H.N."/>
            <person name="Harsha G.H.G."/>
            <person name="Madugundu A.M."/>
            <person name="Renuse S.R."/>
            <person name="Holt D.H."/>
            <person name="Pandey A.P."/>
            <person name="Papenfuss A.P."/>
            <person name="Gasser R.B.G."/>
            <person name="Fischer K.F."/>
        </authorList>
    </citation>
    <scope>NUCLEOTIDE SEQUENCE</scope>
    <source>
        <strain evidence="2">SSS_KF_BRIS2020</strain>
    </source>
</reference>
<evidence type="ECO:0000313" key="4">
    <source>
        <dbReference type="Proteomes" id="UP000070412"/>
    </source>
</evidence>
<reference evidence="4" key="1">
    <citation type="journal article" date="2020" name="PLoS Negl. Trop. Dis.">
        <title>High-quality nuclear genome for Sarcoptes scabiei-A critical resource for a neglected parasite.</title>
        <authorList>
            <person name="Korhonen P.K."/>
            <person name="Gasser R.B."/>
            <person name="Ma G."/>
            <person name="Wang T."/>
            <person name="Stroehlein A.J."/>
            <person name="Young N.D."/>
            <person name="Ang C.S."/>
            <person name="Fernando D.D."/>
            <person name="Lu H.C."/>
            <person name="Taylor S."/>
            <person name="Reynolds S.L."/>
            <person name="Mofiz E."/>
            <person name="Najaraj S.H."/>
            <person name="Gowda H."/>
            <person name="Madugundu A."/>
            <person name="Renuse S."/>
            <person name="Holt D."/>
            <person name="Pandey A."/>
            <person name="Papenfuss A.T."/>
            <person name="Fischer K."/>
        </authorList>
    </citation>
    <scope>NUCLEOTIDE SEQUENCE [LARGE SCALE GENOMIC DNA]</scope>
</reference>